<dbReference type="AlphaFoldDB" id="A0A511K6R1"/>
<evidence type="ECO:0000313" key="1">
    <source>
        <dbReference type="EMBL" id="GEM06028.1"/>
    </source>
</evidence>
<reference evidence="1 2" key="1">
    <citation type="submission" date="2019-07" db="EMBL/GenBank/DDBJ databases">
        <title>Rhodotorula toruloides NBRC10032 genome sequencing.</title>
        <authorList>
            <person name="Shida Y."/>
            <person name="Takaku H."/>
            <person name="Ogasawara W."/>
            <person name="Mori K."/>
        </authorList>
    </citation>
    <scope>NUCLEOTIDE SEQUENCE [LARGE SCALE GENOMIC DNA]</scope>
    <source>
        <strain evidence="1 2">NBRC10032</strain>
    </source>
</reference>
<proteinExistence type="predicted"/>
<sequence>MKRPFQVIYPEIDMALKFPVLAGLCSDLENRKSPEALFAEHKEAILAAIDGALRERLHDMIRSIGKAYVELRQDQQDEAKWRDDYIKNLTVASVTLPRLPPWILRDDSTPITATDEQVVAFLESHDLAFFTCKKCEATADGISVVQHSTRRYVCDEDYSTAGGRVLPALDDWARCGRPNAKFDTDKKLLLRALYIKQRLDSAQRKCPDTSLLEEAAKYDVETDENKIYRVEAVCECEPATPWYNGARKTKVADMLSHFHKHVHPDAGKVAKNSIRVDVDYSESFRCAVSSARVRAGVPGAGLFDDPFDFFEVFGRYDSGVYDSYDGYDDDDEGREECSIM</sequence>
<accession>A0A511K6R1</accession>
<name>A0A511K6R1_RHOTO</name>
<dbReference type="Proteomes" id="UP000321518">
    <property type="component" value="Unassembled WGS sequence"/>
</dbReference>
<organism evidence="1 2">
    <name type="scientific">Rhodotorula toruloides</name>
    <name type="common">Yeast</name>
    <name type="synonym">Rhodosporidium toruloides</name>
    <dbReference type="NCBI Taxonomy" id="5286"/>
    <lineage>
        <taxon>Eukaryota</taxon>
        <taxon>Fungi</taxon>
        <taxon>Dikarya</taxon>
        <taxon>Basidiomycota</taxon>
        <taxon>Pucciniomycotina</taxon>
        <taxon>Microbotryomycetes</taxon>
        <taxon>Sporidiobolales</taxon>
        <taxon>Sporidiobolaceae</taxon>
        <taxon>Rhodotorula</taxon>
    </lineage>
</organism>
<comment type="caution">
    <text evidence="1">The sequence shown here is derived from an EMBL/GenBank/DDBJ whole genome shotgun (WGS) entry which is preliminary data.</text>
</comment>
<evidence type="ECO:0000313" key="2">
    <source>
        <dbReference type="Proteomes" id="UP000321518"/>
    </source>
</evidence>
<dbReference type="EMBL" id="BJWK01000001">
    <property type="protein sequence ID" value="GEM06028.1"/>
    <property type="molecule type" value="Genomic_DNA"/>
</dbReference>
<gene>
    <name evidence="1" type="ORF">Rt10032_c01g0045</name>
</gene>
<protein>
    <submittedName>
        <fullName evidence="1">F-box domain contaning protein</fullName>
    </submittedName>
</protein>